<reference evidence="4 5" key="1">
    <citation type="journal article" date="2017" name="PLoS Biol.">
        <title>The sea cucumber genome provides insights into morphological evolution and visceral regeneration.</title>
        <authorList>
            <person name="Zhang X."/>
            <person name="Sun L."/>
            <person name="Yuan J."/>
            <person name="Sun Y."/>
            <person name="Gao Y."/>
            <person name="Zhang L."/>
            <person name="Li S."/>
            <person name="Dai H."/>
            <person name="Hamel J.F."/>
            <person name="Liu C."/>
            <person name="Yu Y."/>
            <person name="Liu S."/>
            <person name="Lin W."/>
            <person name="Guo K."/>
            <person name="Jin S."/>
            <person name="Xu P."/>
            <person name="Storey K.B."/>
            <person name="Huan P."/>
            <person name="Zhang T."/>
            <person name="Zhou Y."/>
            <person name="Zhang J."/>
            <person name="Lin C."/>
            <person name="Li X."/>
            <person name="Xing L."/>
            <person name="Huo D."/>
            <person name="Sun M."/>
            <person name="Wang L."/>
            <person name="Mercier A."/>
            <person name="Li F."/>
            <person name="Yang H."/>
            <person name="Xiang J."/>
        </authorList>
    </citation>
    <scope>NUCLEOTIDE SEQUENCE [LARGE SCALE GENOMIC DNA]</scope>
    <source>
        <strain evidence="4">Shaxun</strain>
        <tissue evidence="4">Muscle</tissue>
    </source>
</reference>
<dbReference type="InterPro" id="IPR050373">
    <property type="entry name" value="Fibrinogen_C-term_domain"/>
</dbReference>
<feature type="domain" description="Fibrinogen C-terminal" evidence="3">
    <location>
        <begin position="144"/>
        <end position="326"/>
    </location>
</feature>
<keyword evidence="2" id="KW-1015">Disulfide bond</keyword>
<dbReference type="PROSITE" id="PS51406">
    <property type="entry name" value="FIBRINOGEN_C_2"/>
    <property type="match status" value="1"/>
</dbReference>
<keyword evidence="1" id="KW-0245">EGF-like domain</keyword>
<dbReference type="SUPFAM" id="SSF56496">
    <property type="entry name" value="Fibrinogen C-terminal domain-like"/>
    <property type="match status" value="1"/>
</dbReference>
<dbReference type="GO" id="GO:0005615">
    <property type="term" value="C:extracellular space"/>
    <property type="evidence" value="ECO:0007669"/>
    <property type="project" value="TreeGrafter"/>
</dbReference>
<evidence type="ECO:0000313" key="4">
    <source>
        <dbReference type="EMBL" id="PIK57552.1"/>
    </source>
</evidence>
<keyword evidence="5" id="KW-1185">Reference proteome</keyword>
<dbReference type="InterPro" id="IPR014716">
    <property type="entry name" value="Fibrinogen_a/b/g_C_1"/>
</dbReference>
<evidence type="ECO:0000259" key="3">
    <source>
        <dbReference type="PROSITE" id="PS51406"/>
    </source>
</evidence>
<sequence length="379" mass="43166">MHPVNQCNCFVADKGGVLMEGDFYVNSRCTRKSTCRNNQIIQASYQCSDHATCAERNGVRKCYCNPNYQGDGETCIHNCFVADIGSVLGIGDFYVNTGCTRRSTCQNNQIIETSYQCSVHATCAERSGVRKCYCNQNYEGEGETCTRLSPKDCYELYVSGTRSDGVYTIYPDGWPRGIQVYCEMESNGGGWTVFQRRSSASVDFYRGWSDYRNGFGNKNHDHWLGNKYIYSMTNQKTYKLRIDIRDSASSSFYAIYSTFSINNEADKFRLSVGSAIGNLAGTHDNALSGSNNKQFSTKDRDNDGWSSYDCAERHRGAWWFYEYYHCRKYNSASQCRSYCPSYSYYCMLFPDGRDNCAYCAYSHLNGDYEALLEEPHVLV</sequence>
<dbReference type="OrthoDB" id="10045365at2759"/>
<dbReference type="InterPro" id="IPR036056">
    <property type="entry name" value="Fibrinogen-like_C"/>
</dbReference>
<dbReference type="NCBIfam" id="NF040941">
    <property type="entry name" value="GGGWT_bact"/>
    <property type="match status" value="1"/>
</dbReference>
<dbReference type="Proteomes" id="UP000230750">
    <property type="component" value="Unassembled WGS sequence"/>
</dbReference>
<gene>
    <name evidence="4" type="ORF">BSL78_05543</name>
</gene>
<dbReference type="AlphaFoldDB" id="A0A2G8LBD1"/>
<dbReference type="SMART" id="SM00186">
    <property type="entry name" value="FBG"/>
    <property type="match status" value="1"/>
</dbReference>
<organism evidence="4 5">
    <name type="scientific">Stichopus japonicus</name>
    <name type="common">Sea cucumber</name>
    <dbReference type="NCBI Taxonomy" id="307972"/>
    <lineage>
        <taxon>Eukaryota</taxon>
        <taxon>Metazoa</taxon>
        <taxon>Echinodermata</taxon>
        <taxon>Eleutherozoa</taxon>
        <taxon>Echinozoa</taxon>
        <taxon>Holothuroidea</taxon>
        <taxon>Aspidochirotacea</taxon>
        <taxon>Aspidochirotida</taxon>
        <taxon>Stichopodidae</taxon>
        <taxon>Apostichopus</taxon>
    </lineage>
</organism>
<comment type="caution">
    <text evidence="4">The sequence shown here is derived from an EMBL/GenBank/DDBJ whole genome shotgun (WGS) entry which is preliminary data.</text>
</comment>
<dbReference type="Pfam" id="PF00147">
    <property type="entry name" value="Fibrinogen_C"/>
    <property type="match status" value="1"/>
</dbReference>
<evidence type="ECO:0000313" key="5">
    <source>
        <dbReference type="Proteomes" id="UP000230750"/>
    </source>
</evidence>
<dbReference type="EMBL" id="MRZV01000139">
    <property type="protein sequence ID" value="PIK57552.1"/>
    <property type="molecule type" value="Genomic_DNA"/>
</dbReference>
<accession>A0A2G8LBD1</accession>
<dbReference type="Pfam" id="PF12947">
    <property type="entry name" value="EGF_3"/>
    <property type="match status" value="1"/>
</dbReference>
<dbReference type="InterPro" id="IPR024731">
    <property type="entry name" value="NELL2-like_EGF"/>
</dbReference>
<proteinExistence type="predicted"/>
<dbReference type="Gene3D" id="3.90.215.10">
    <property type="entry name" value="Gamma Fibrinogen, chain A, domain 1"/>
    <property type="match status" value="1"/>
</dbReference>
<name>A0A2G8LBD1_STIJA</name>
<evidence type="ECO:0000256" key="1">
    <source>
        <dbReference type="ARBA" id="ARBA00022536"/>
    </source>
</evidence>
<protein>
    <submittedName>
        <fullName evidence="4">Putative ficolin-1-like isoform X1</fullName>
    </submittedName>
</protein>
<dbReference type="PANTHER" id="PTHR19143">
    <property type="entry name" value="FIBRINOGEN/TENASCIN/ANGIOPOEITIN"/>
    <property type="match status" value="1"/>
</dbReference>
<dbReference type="Gene3D" id="2.10.25.10">
    <property type="entry name" value="Laminin"/>
    <property type="match status" value="2"/>
</dbReference>
<dbReference type="PANTHER" id="PTHR19143:SF458">
    <property type="entry name" value="FIBRINOGEN C-TERMINAL DOMAIN-CONTAINING PROTEIN-RELATED"/>
    <property type="match status" value="1"/>
</dbReference>
<dbReference type="InterPro" id="IPR002181">
    <property type="entry name" value="Fibrinogen_a/b/g_C_dom"/>
</dbReference>
<dbReference type="CDD" id="cd00087">
    <property type="entry name" value="FReD"/>
    <property type="match status" value="1"/>
</dbReference>
<evidence type="ECO:0000256" key="2">
    <source>
        <dbReference type="ARBA" id="ARBA00023157"/>
    </source>
</evidence>